<reference evidence="11" key="2">
    <citation type="submission" date="2016-05" db="EMBL/GenBank/DDBJ databases">
        <title>Comparative analysis highlights variable genome content of wheat rusts and divergence of the mating loci.</title>
        <authorList>
            <person name="Cuomo C.A."/>
            <person name="Bakkeren G."/>
            <person name="Szabo L."/>
            <person name="Khalil H."/>
            <person name="Joly D."/>
            <person name="Goldberg J."/>
            <person name="Young S."/>
            <person name="Zeng Q."/>
            <person name="Fellers J."/>
        </authorList>
    </citation>
    <scope>NUCLEOTIDE SEQUENCE [LARGE SCALE GENOMIC DNA]</scope>
    <source>
        <strain evidence="11">1-1 BBBD Race 1</strain>
    </source>
</reference>
<dbReference type="PANTHER" id="PTHR14003:SF19">
    <property type="entry name" value="YY2 TRANSCRIPTION FACTOR"/>
    <property type="match status" value="1"/>
</dbReference>
<evidence type="ECO:0000256" key="6">
    <source>
        <dbReference type="ARBA" id="ARBA00022833"/>
    </source>
</evidence>
<protein>
    <submittedName>
        <fullName evidence="12">C2H2-type domain-containing protein</fullName>
    </submittedName>
</protein>
<dbReference type="GO" id="GO:0060258">
    <property type="term" value="P:negative regulation of filamentous growth"/>
    <property type="evidence" value="ECO:0007669"/>
    <property type="project" value="UniProtKB-ARBA"/>
</dbReference>
<comment type="subcellular location">
    <subcellularLocation>
        <location evidence="1">Nucleus</location>
    </subcellularLocation>
</comment>
<dbReference type="GO" id="GO:0000981">
    <property type="term" value="F:DNA-binding transcription factor activity, RNA polymerase II-specific"/>
    <property type="evidence" value="ECO:0007669"/>
    <property type="project" value="TreeGrafter"/>
</dbReference>
<dbReference type="EMBL" id="ADAS02000004">
    <property type="protein sequence ID" value="OAV99120.1"/>
    <property type="molecule type" value="Genomic_DNA"/>
</dbReference>
<dbReference type="Proteomes" id="UP000005240">
    <property type="component" value="Unassembled WGS sequence"/>
</dbReference>
<evidence type="ECO:0000256" key="4">
    <source>
        <dbReference type="ARBA" id="ARBA00022737"/>
    </source>
</evidence>
<gene>
    <name evidence="11" type="ORF">PTTG_02347</name>
</gene>
<evidence type="ECO:0000313" key="12">
    <source>
        <dbReference type="EnsemblFungi" id="PTTG_02347-t43_1-p1"/>
    </source>
</evidence>
<reference evidence="12 13" key="3">
    <citation type="journal article" date="2017" name="G3 (Bethesda)">
        <title>Comparative analysis highlights variable genome content of wheat rusts and divergence of the mating loci.</title>
        <authorList>
            <person name="Cuomo C.A."/>
            <person name="Bakkeren G."/>
            <person name="Khalil H.B."/>
            <person name="Panwar V."/>
            <person name="Joly D."/>
            <person name="Linning R."/>
            <person name="Sakthikumar S."/>
            <person name="Song X."/>
            <person name="Adiconis X."/>
            <person name="Fan L."/>
            <person name="Goldberg J.M."/>
            <person name="Levin J.Z."/>
            <person name="Young S."/>
            <person name="Zeng Q."/>
            <person name="Anikster Y."/>
            <person name="Bruce M."/>
            <person name="Wang M."/>
            <person name="Yin C."/>
            <person name="McCallum B."/>
            <person name="Szabo L.J."/>
            <person name="Hulbert S."/>
            <person name="Chen X."/>
            <person name="Fellers J.P."/>
        </authorList>
    </citation>
    <scope>NUCLEOTIDE SEQUENCE</scope>
    <source>
        <strain evidence="13">Isolate 1-1 / race 1 (BBBD)</strain>
        <strain evidence="12">isolate 1-1 / race 1 (BBBD)</strain>
    </source>
</reference>
<name>A0A180H293_PUCT1</name>
<dbReference type="GO" id="GO:0000785">
    <property type="term" value="C:chromatin"/>
    <property type="evidence" value="ECO:0007669"/>
    <property type="project" value="TreeGrafter"/>
</dbReference>
<dbReference type="InterPro" id="IPR013087">
    <property type="entry name" value="Znf_C2H2_type"/>
</dbReference>
<keyword evidence="4" id="KW-0677">Repeat</keyword>
<dbReference type="PANTHER" id="PTHR14003">
    <property type="entry name" value="TRANSCRIPTIONAL REPRESSOR PROTEIN YY"/>
    <property type="match status" value="1"/>
</dbReference>
<evidence type="ECO:0000256" key="5">
    <source>
        <dbReference type="ARBA" id="ARBA00022771"/>
    </source>
</evidence>
<keyword evidence="7" id="KW-0539">Nucleus</keyword>
<dbReference type="InterPro" id="IPR036236">
    <property type="entry name" value="Znf_C2H2_sf"/>
</dbReference>
<dbReference type="PROSITE" id="PS00028">
    <property type="entry name" value="ZINC_FINGER_C2H2_1"/>
    <property type="match status" value="1"/>
</dbReference>
<dbReference type="EnsemblFungi" id="PTTG_02347-t43_1">
    <property type="protein sequence ID" value="PTTG_02347-t43_1-p1"/>
    <property type="gene ID" value="PTTG_02347"/>
</dbReference>
<dbReference type="PROSITE" id="PS50157">
    <property type="entry name" value="ZINC_FINGER_C2H2_2"/>
    <property type="match status" value="1"/>
</dbReference>
<dbReference type="GO" id="GO:0031519">
    <property type="term" value="C:PcG protein complex"/>
    <property type="evidence" value="ECO:0007669"/>
    <property type="project" value="TreeGrafter"/>
</dbReference>
<dbReference type="SMART" id="SM00355">
    <property type="entry name" value="ZnF_C2H2"/>
    <property type="match status" value="1"/>
</dbReference>
<sequence length="293" mass="32145">MFFNSYADSAGLPPMNSPSLSSFYQHPNLNQYHDLNGYPEPTFSTSTDVFSFAETFPLRFQSLLSTPPRYCQSSSISPRLSNGSIESMEFALPFSQMALPDSSGSDIPAAFLPSIGAGGVQFTQIGNEMSYLEPENSMPMLHLETPPSYFFSDNTEMTFLQIPQAWPTQQAITPEPKSKGKVTTPKKVTPLSTSSAGKTYSIAGSPSSKSGQTPRAKKNGRSSHVILSDSSTSVTQGGYARKYACTWEGCGKAFTTSGHLVRHKRIHTGEKRYKCAMEDCTSRFSRQDNMLQQ</sequence>
<dbReference type="Pfam" id="PF00096">
    <property type="entry name" value="zf-C2H2"/>
    <property type="match status" value="1"/>
</dbReference>
<evidence type="ECO:0000256" key="2">
    <source>
        <dbReference type="ARBA" id="ARBA00022491"/>
    </source>
</evidence>
<evidence type="ECO:0000256" key="1">
    <source>
        <dbReference type="ARBA" id="ARBA00004123"/>
    </source>
</evidence>
<reference evidence="12" key="4">
    <citation type="submission" date="2025-05" db="UniProtKB">
        <authorList>
            <consortium name="EnsemblFungi"/>
        </authorList>
    </citation>
    <scope>IDENTIFICATION</scope>
    <source>
        <strain evidence="12">isolate 1-1 / race 1 (BBBD)</strain>
    </source>
</reference>
<keyword evidence="13" id="KW-1185">Reference proteome</keyword>
<reference evidence="11" key="1">
    <citation type="submission" date="2009-11" db="EMBL/GenBank/DDBJ databases">
        <authorList>
            <consortium name="The Broad Institute Genome Sequencing Platform"/>
            <person name="Ward D."/>
            <person name="Feldgarden M."/>
            <person name="Earl A."/>
            <person name="Young S.K."/>
            <person name="Zeng Q."/>
            <person name="Koehrsen M."/>
            <person name="Alvarado L."/>
            <person name="Berlin A."/>
            <person name="Bochicchio J."/>
            <person name="Borenstein D."/>
            <person name="Chapman S.B."/>
            <person name="Chen Z."/>
            <person name="Engels R."/>
            <person name="Freedman E."/>
            <person name="Gellesch M."/>
            <person name="Goldberg J."/>
            <person name="Griggs A."/>
            <person name="Gujja S."/>
            <person name="Heilman E."/>
            <person name="Heiman D."/>
            <person name="Hepburn T."/>
            <person name="Howarth C."/>
            <person name="Jen D."/>
            <person name="Larson L."/>
            <person name="Lewis B."/>
            <person name="Mehta T."/>
            <person name="Park D."/>
            <person name="Pearson M."/>
            <person name="Roberts A."/>
            <person name="Saif S."/>
            <person name="Shea T."/>
            <person name="Shenoy N."/>
            <person name="Sisk P."/>
            <person name="Stolte C."/>
            <person name="Sykes S."/>
            <person name="Thomson T."/>
            <person name="Walk T."/>
            <person name="White J."/>
            <person name="Yandava C."/>
            <person name="Izard J."/>
            <person name="Baranova O.V."/>
            <person name="Blanton J.M."/>
            <person name="Tanner A.C."/>
            <person name="Dewhirst F.E."/>
            <person name="Haas B."/>
            <person name="Nusbaum C."/>
            <person name="Birren B."/>
        </authorList>
    </citation>
    <scope>NUCLEOTIDE SEQUENCE [LARGE SCALE GENOMIC DNA]</scope>
    <source>
        <strain evidence="11">1-1 BBBD Race 1</strain>
    </source>
</reference>
<dbReference type="AlphaFoldDB" id="A0A180H293"/>
<dbReference type="GO" id="GO:0000122">
    <property type="term" value="P:negative regulation of transcription by RNA polymerase II"/>
    <property type="evidence" value="ECO:0007669"/>
    <property type="project" value="UniProtKB-ARBA"/>
</dbReference>
<keyword evidence="6" id="KW-0862">Zinc</keyword>
<evidence type="ECO:0000256" key="3">
    <source>
        <dbReference type="ARBA" id="ARBA00022723"/>
    </source>
</evidence>
<feature type="region of interest" description="Disordered" evidence="9">
    <location>
        <begin position="168"/>
        <end position="225"/>
    </location>
</feature>
<evidence type="ECO:0000313" key="11">
    <source>
        <dbReference type="EMBL" id="OAV99120.1"/>
    </source>
</evidence>
<dbReference type="VEuPathDB" id="FungiDB:PTTG_02347"/>
<evidence type="ECO:0000259" key="10">
    <source>
        <dbReference type="PROSITE" id="PS50157"/>
    </source>
</evidence>
<accession>A0A180H293</accession>
<keyword evidence="3" id="KW-0479">Metal-binding</keyword>
<evidence type="ECO:0000256" key="7">
    <source>
        <dbReference type="ARBA" id="ARBA00023242"/>
    </source>
</evidence>
<evidence type="ECO:0000256" key="9">
    <source>
        <dbReference type="SAM" id="MobiDB-lite"/>
    </source>
</evidence>
<dbReference type="GO" id="GO:0000978">
    <property type="term" value="F:RNA polymerase II cis-regulatory region sequence-specific DNA binding"/>
    <property type="evidence" value="ECO:0007669"/>
    <property type="project" value="TreeGrafter"/>
</dbReference>
<dbReference type="SUPFAM" id="SSF57667">
    <property type="entry name" value="beta-beta-alpha zinc fingers"/>
    <property type="match status" value="1"/>
</dbReference>
<feature type="compositionally biased region" description="Polar residues" evidence="9">
    <location>
        <begin position="196"/>
        <end position="213"/>
    </location>
</feature>
<feature type="compositionally biased region" description="Low complexity" evidence="9">
    <location>
        <begin position="181"/>
        <end position="195"/>
    </location>
</feature>
<evidence type="ECO:0000256" key="8">
    <source>
        <dbReference type="PROSITE-ProRule" id="PRU00042"/>
    </source>
</evidence>
<dbReference type="Gene3D" id="3.30.160.60">
    <property type="entry name" value="Classic Zinc Finger"/>
    <property type="match status" value="2"/>
</dbReference>
<proteinExistence type="predicted"/>
<keyword evidence="5 8" id="KW-0863">Zinc-finger</keyword>
<dbReference type="OrthoDB" id="2502162at2759"/>
<feature type="domain" description="C2H2-type" evidence="10">
    <location>
        <begin position="243"/>
        <end position="272"/>
    </location>
</feature>
<dbReference type="GO" id="GO:0005667">
    <property type="term" value="C:transcription regulator complex"/>
    <property type="evidence" value="ECO:0007669"/>
    <property type="project" value="TreeGrafter"/>
</dbReference>
<dbReference type="GO" id="GO:0008270">
    <property type="term" value="F:zinc ion binding"/>
    <property type="evidence" value="ECO:0007669"/>
    <property type="project" value="UniProtKB-KW"/>
</dbReference>
<organism evidence="11">
    <name type="scientific">Puccinia triticina (isolate 1-1 / race 1 (BBBD))</name>
    <name type="common">Brown leaf rust fungus</name>
    <dbReference type="NCBI Taxonomy" id="630390"/>
    <lineage>
        <taxon>Eukaryota</taxon>
        <taxon>Fungi</taxon>
        <taxon>Dikarya</taxon>
        <taxon>Basidiomycota</taxon>
        <taxon>Pucciniomycotina</taxon>
        <taxon>Pucciniomycetes</taxon>
        <taxon>Pucciniales</taxon>
        <taxon>Pucciniaceae</taxon>
        <taxon>Puccinia</taxon>
    </lineage>
</organism>
<keyword evidence="2" id="KW-0678">Repressor</keyword>
<evidence type="ECO:0000313" key="13">
    <source>
        <dbReference type="Proteomes" id="UP000005240"/>
    </source>
</evidence>
<dbReference type="FunFam" id="3.30.160.60:FF:001382">
    <property type="entry name" value="Transcriptional repressor"/>
    <property type="match status" value="1"/>
</dbReference>